<dbReference type="InterPro" id="IPR000700">
    <property type="entry name" value="PAS-assoc_C"/>
</dbReference>
<dbReference type="CDD" id="cd00130">
    <property type="entry name" value="PAS"/>
    <property type="match status" value="1"/>
</dbReference>
<dbReference type="RefSeq" id="WP_307633249.1">
    <property type="nucleotide sequence ID" value="NZ_JAPHEH010000001.1"/>
</dbReference>
<dbReference type="InterPro" id="IPR036457">
    <property type="entry name" value="PPM-type-like_dom_sf"/>
</dbReference>
<dbReference type="NCBIfam" id="TIGR00229">
    <property type="entry name" value="sensory_box"/>
    <property type="match status" value="1"/>
</dbReference>
<feature type="domain" description="PAS" evidence="2">
    <location>
        <begin position="14"/>
        <end position="54"/>
    </location>
</feature>
<dbReference type="Gene3D" id="3.60.40.10">
    <property type="entry name" value="PPM-type phosphatase domain"/>
    <property type="match status" value="1"/>
</dbReference>
<dbReference type="Proteomes" id="UP001154240">
    <property type="component" value="Unassembled WGS sequence"/>
</dbReference>
<dbReference type="GO" id="GO:0016791">
    <property type="term" value="F:phosphatase activity"/>
    <property type="evidence" value="ECO:0007669"/>
    <property type="project" value="TreeGrafter"/>
</dbReference>
<dbReference type="PANTHER" id="PTHR43156">
    <property type="entry name" value="STAGE II SPORULATION PROTEIN E-RELATED"/>
    <property type="match status" value="1"/>
</dbReference>
<name>A0A9X4MEW4_9BACT</name>
<sequence length="375" mass="41373">MNPQPLNMPYTADQILAGVSHGVYVTDLERRIVYWNEAAEKITGWRAAEVLGRSCKDNILRHTDKEGRELCGKESCPLYRAMVTGSGSIAPSLVFARKREGGRLPVQVSVSPIFNGLGTVIGGVEVFQDLSHRMRDLERARQIQALSMTMPANDDPRLRWAFHYAPHDIVGGDYSSVERLDRDRYAFLIADVMGHGVAAALYAMHLHSLWESNRGLLEQPAIFMAALNRNLCQLVRDGESFATCLFGLIDLETRTVALCGAGSPPLLLAREKEIRQIKTTGLPLGMMPDTEYEASRISFCPGDGLLFFTDGAIEIADSRGTMLGSDGLANLVHAHGFPDSEEKMLQLAEKILLFSNGIRLPDDLTMLGVRFPTEP</sequence>
<dbReference type="InterPro" id="IPR001932">
    <property type="entry name" value="PPM-type_phosphatase-like_dom"/>
</dbReference>
<reference evidence="4" key="1">
    <citation type="journal article" date="2022" name="bioRxiv">
        <title>Thiovibrio frasassiensisgen. nov., sp. nov., an autotrophic, elemental sulfur disproportionating bacterium isolated from sulfidic karst sediment, and proposal of Thiovibrionaceae fam. nov.</title>
        <authorList>
            <person name="Aronson H."/>
            <person name="Thomas C."/>
            <person name="Bhattacharyya M."/>
            <person name="Eckstein S."/>
            <person name="Jensen S."/>
            <person name="Barco R."/>
            <person name="Macalady J."/>
            <person name="Amend J."/>
        </authorList>
    </citation>
    <scope>NUCLEOTIDE SEQUENCE</scope>
    <source>
        <strain evidence="4">RS19-109</strain>
    </source>
</reference>
<keyword evidence="5" id="KW-1185">Reference proteome</keyword>
<evidence type="ECO:0000256" key="1">
    <source>
        <dbReference type="ARBA" id="ARBA00022801"/>
    </source>
</evidence>
<dbReference type="InterPro" id="IPR052016">
    <property type="entry name" value="Bact_Sigma-Reg"/>
</dbReference>
<comment type="caution">
    <text evidence="4">The sequence shown here is derived from an EMBL/GenBank/DDBJ whole genome shotgun (WGS) entry which is preliminary data.</text>
</comment>
<proteinExistence type="predicted"/>
<dbReference type="SMART" id="SM00091">
    <property type="entry name" value="PAS"/>
    <property type="match status" value="1"/>
</dbReference>
<dbReference type="PROSITE" id="PS50112">
    <property type="entry name" value="PAS"/>
    <property type="match status" value="1"/>
</dbReference>
<dbReference type="Pfam" id="PF13426">
    <property type="entry name" value="PAS_9"/>
    <property type="match status" value="1"/>
</dbReference>
<dbReference type="InterPro" id="IPR000014">
    <property type="entry name" value="PAS"/>
</dbReference>
<dbReference type="Pfam" id="PF07228">
    <property type="entry name" value="SpoIIE"/>
    <property type="match status" value="1"/>
</dbReference>
<organism evidence="4 5">
    <name type="scientific">Thiovibrio frasassiensis</name>
    <dbReference type="NCBI Taxonomy" id="2984131"/>
    <lineage>
        <taxon>Bacteria</taxon>
        <taxon>Pseudomonadati</taxon>
        <taxon>Thermodesulfobacteriota</taxon>
        <taxon>Desulfobulbia</taxon>
        <taxon>Desulfobulbales</taxon>
        <taxon>Thiovibrionaceae</taxon>
        <taxon>Thiovibrio</taxon>
    </lineage>
</organism>
<evidence type="ECO:0000259" key="3">
    <source>
        <dbReference type="PROSITE" id="PS50113"/>
    </source>
</evidence>
<accession>A0A9X4MEW4</accession>
<gene>
    <name evidence="4" type="ORF">OLX77_08935</name>
</gene>
<protein>
    <submittedName>
        <fullName evidence="4">SpoIIE family protein phosphatase</fullName>
    </submittedName>
</protein>
<dbReference type="PANTHER" id="PTHR43156:SF2">
    <property type="entry name" value="STAGE II SPORULATION PROTEIN E"/>
    <property type="match status" value="1"/>
</dbReference>
<dbReference type="SUPFAM" id="SSF55785">
    <property type="entry name" value="PYP-like sensor domain (PAS domain)"/>
    <property type="match status" value="1"/>
</dbReference>
<dbReference type="SUPFAM" id="SSF81606">
    <property type="entry name" value="PP2C-like"/>
    <property type="match status" value="1"/>
</dbReference>
<dbReference type="Gene3D" id="3.30.450.20">
    <property type="entry name" value="PAS domain"/>
    <property type="match status" value="1"/>
</dbReference>
<keyword evidence="1" id="KW-0378">Hydrolase</keyword>
<evidence type="ECO:0000313" key="4">
    <source>
        <dbReference type="EMBL" id="MDG4476279.1"/>
    </source>
</evidence>
<reference evidence="4" key="2">
    <citation type="submission" date="2022-10" db="EMBL/GenBank/DDBJ databases">
        <authorList>
            <person name="Aronson H.S."/>
        </authorList>
    </citation>
    <scope>NUCLEOTIDE SEQUENCE</scope>
    <source>
        <strain evidence="4">RS19-109</strain>
    </source>
</reference>
<evidence type="ECO:0000259" key="2">
    <source>
        <dbReference type="PROSITE" id="PS50112"/>
    </source>
</evidence>
<dbReference type="EMBL" id="JAPHEH010000001">
    <property type="protein sequence ID" value="MDG4476279.1"/>
    <property type="molecule type" value="Genomic_DNA"/>
</dbReference>
<feature type="domain" description="PAC" evidence="3">
    <location>
        <begin position="89"/>
        <end position="142"/>
    </location>
</feature>
<dbReference type="AlphaFoldDB" id="A0A9X4MEW4"/>
<dbReference type="PROSITE" id="PS50113">
    <property type="entry name" value="PAC"/>
    <property type="match status" value="1"/>
</dbReference>
<dbReference type="SMART" id="SM00331">
    <property type="entry name" value="PP2C_SIG"/>
    <property type="match status" value="1"/>
</dbReference>
<evidence type="ECO:0000313" key="5">
    <source>
        <dbReference type="Proteomes" id="UP001154240"/>
    </source>
</evidence>
<dbReference type="InterPro" id="IPR035965">
    <property type="entry name" value="PAS-like_dom_sf"/>
</dbReference>